<keyword evidence="2" id="KW-1185">Reference proteome</keyword>
<comment type="caution">
    <text evidence="1">The sequence shown here is derived from an EMBL/GenBank/DDBJ whole genome shotgun (WGS) entry which is preliminary data.</text>
</comment>
<keyword evidence="1" id="KW-0378">Hydrolase</keyword>
<organism evidence="1 2">
    <name type="scientific">Calidithermus terrae</name>
    <dbReference type="NCBI Taxonomy" id="1408545"/>
    <lineage>
        <taxon>Bacteria</taxon>
        <taxon>Thermotogati</taxon>
        <taxon>Deinococcota</taxon>
        <taxon>Deinococci</taxon>
        <taxon>Thermales</taxon>
        <taxon>Thermaceae</taxon>
        <taxon>Calidithermus</taxon>
    </lineage>
</organism>
<dbReference type="SMART" id="SM01101">
    <property type="entry name" value="CRISPR_assoc"/>
    <property type="match status" value="1"/>
</dbReference>
<dbReference type="RefSeq" id="WP_119314281.1">
    <property type="nucleotide sequence ID" value="NZ_QXDL01000031.1"/>
</dbReference>
<sequence length="208" mass="23193">MYLSRLRPDRSHARARADLASPYELHATLCRALAGEGQAPPRFLWRLEAGRVPAVLVQSLEMPDWQRLERRYPGYFAQAPESKPVPLEHLRPGQVLRFRLRANPTVTRKDPHNPEKRKRHGLKDVEAQLQWLERQGGKGGFSVLGAAVAQSERVRTFKHAGGSPIVLQAVLYEGRLRVTDLEAFKNTLTGGLGHAKALGFGLLSVARG</sequence>
<dbReference type="EMBL" id="QXDL01000031">
    <property type="protein sequence ID" value="RIH87844.1"/>
    <property type="molecule type" value="Genomic_DNA"/>
</dbReference>
<gene>
    <name evidence="1" type="primary">cse3</name>
    <name evidence="1" type="ORF">Mterra_01112</name>
</gene>
<dbReference type="AlphaFoldDB" id="A0A399ETB4"/>
<dbReference type="Gene3D" id="3.30.70.1200">
    <property type="entry name" value="Crispr-associated protein, domain 1"/>
    <property type="match status" value="1"/>
</dbReference>
<dbReference type="Proteomes" id="UP000265715">
    <property type="component" value="Unassembled WGS sequence"/>
</dbReference>
<protein>
    <submittedName>
        <fullName evidence="1">CRISPR-associated endoribonuclease Cse3</fullName>
        <ecNumber evidence="1">3.1.-.-</ecNumber>
    </submittedName>
</protein>
<evidence type="ECO:0000313" key="1">
    <source>
        <dbReference type="EMBL" id="RIH87844.1"/>
    </source>
</evidence>
<dbReference type="InterPro" id="IPR010179">
    <property type="entry name" value="CRISPR-assoc_prot_Cse3"/>
</dbReference>
<reference evidence="1 2" key="1">
    <citation type="submission" date="2018-08" db="EMBL/GenBank/DDBJ databases">
        <title>Meiothermus terrae DSM 26712 genome sequencing project.</title>
        <authorList>
            <person name="Da Costa M.S."/>
            <person name="Albuquerque L."/>
            <person name="Raposo P."/>
            <person name="Froufe H.J.C."/>
            <person name="Barroso C.S."/>
            <person name="Egas C."/>
        </authorList>
    </citation>
    <scope>NUCLEOTIDE SEQUENCE [LARGE SCALE GENOMIC DNA]</scope>
    <source>
        <strain evidence="1 2">DSM 26712</strain>
    </source>
</reference>
<name>A0A399ETB4_9DEIN</name>
<dbReference type="CDD" id="cd09727">
    <property type="entry name" value="Cas6_I-E"/>
    <property type="match status" value="1"/>
</dbReference>
<dbReference type="SUPFAM" id="SSF117987">
    <property type="entry name" value="CRISPR-associated protein"/>
    <property type="match status" value="2"/>
</dbReference>
<dbReference type="GO" id="GO:0016787">
    <property type="term" value="F:hydrolase activity"/>
    <property type="evidence" value="ECO:0007669"/>
    <property type="project" value="UniProtKB-KW"/>
</dbReference>
<dbReference type="Pfam" id="PF08798">
    <property type="entry name" value="CRISPR_assoc"/>
    <property type="match status" value="1"/>
</dbReference>
<proteinExistence type="predicted"/>
<accession>A0A399ETB4</accession>
<evidence type="ECO:0000313" key="2">
    <source>
        <dbReference type="Proteomes" id="UP000265715"/>
    </source>
</evidence>
<dbReference type="EC" id="3.1.-.-" evidence="1"/>
<dbReference type="NCBIfam" id="TIGR01907">
    <property type="entry name" value="casE_Cse3"/>
    <property type="match status" value="1"/>
</dbReference>
<dbReference type="OrthoDB" id="9795689at2"/>
<dbReference type="Gene3D" id="3.30.70.1210">
    <property type="entry name" value="Crispr-associated protein, domain 2"/>
    <property type="match status" value="1"/>
</dbReference>